<keyword evidence="7" id="KW-1185">Reference proteome</keyword>
<keyword evidence="2 5" id="KW-0812">Transmembrane</keyword>
<dbReference type="Proteomes" id="UP000270296">
    <property type="component" value="Unassembled WGS sequence"/>
</dbReference>
<reference evidence="6 7" key="2">
    <citation type="submission" date="2018-11" db="EMBL/GenBank/DDBJ databases">
        <authorList>
            <consortium name="Pathogen Informatics"/>
        </authorList>
    </citation>
    <scope>NUCLEOTIDE SEQUENCE [LARGE SCALE GENOMIC DNA]</scope>
</reference>
<evidence type="ECO:0000256" key="4">
    <source>
        <dbReference type="ARBA" id="ARBA00023136"/>
    </source>
</evidence>
<dbReference type="Pfam" id="PF03619">
    <property type="entry name" value="Solute_trans_a"/>
    <property type="match status" value="1"/>
</dbReference>
<dbReference type="GO" id="GO:0016020">
    <property type="term" value="C:membrane"/>
    <property type="evidence" value="ECO:0007669"/>
    <property type="project" value="UniProtKB-SubCell"/>
</dbReference>
<feature type="transmembrane region" description="Helical" evidence="5">
    <location>
        <begin position="48"/>
        <end position="77"/>
    </location>
</feature>
<dbReference type="WBParaSite" id="SBAD_0000283501-mRNA-1">
    <property type="protein sequence ID" value="SBAD_0000283501-mRNA-1"/>
    <property type="gene ID" value="SBAD_0000283501"/>
</dbReference>
<dbReference type="OrthoDB" id="5832279at2759"/>
<keyword evidence="4 5" id="KW-0472">Membrane</keyword>
<evidence type="ECO:0000256" key="5">
    <source>
        <dbReference type="SAM" id="Phobius"/>
    </source>
</evidence>
<reference evidence="8" key="1">
    <citation type="submission" date="2016-06" db="UniProtKB">
        <authorList>
            <consortium name="WormBaseParasite"/>
        </authorList>
    </citation>
    <scope>IDENTIFICATION</scope>
</reference>
<gene>
    <name evidence="6" type="ORF">SBAD_LOCUS2705</name>
</gene>
<accession>A0A183IGG1</accession>
<evidence type="ECO:0000313" key="7">
    <source>
        <dbReference type="Proteomes" id="UP000270296"/>
    </source>
</evidence>
<evidence type="ECO:0000313" key="8">
    <source>
        <dbReference type="WBParaSite" id="SBAD_0000283501-mRNA-1"/>
    </source>
</evidence>
<comment type="subcellular location">
    <subcellularLocation>
        <location evidence="1">Membrane</location>
        <topology evidence="1">Multi-pass membrane protein</topology>
    </subcellularLocation>
</comment>
<dbReference type="PANTHER" id="PTHR23423">
    <property type="entry name" value="ORGANIC SOLUTE TRANSPORTER-RELATED"/>
    <property type="match status" value="1"/>
</dbReference>
<dbReference type="InterPro" id="IPR005178">
    <property type="entry name" value="Ostalpha/TMEM184C"/>
</dbReference>
<organism evidence="8">
    <name type="scientific">Soboliphyme baturini</name>
    <dbReference type="NCBI Taxonomy" id="241478"/>
    <lineage>
        <taxon>Eukaryota</taxon>
        <taxon>Metazoa</taxon>
        <taxon>Ecdysozoa</taxon>
        <taxon>Nematoda</taxon>
        <taxon>Enoplea</taxon>
        <taxon>Dorylaimia</taxon>
        <taxon>Dioctophymatida</taxon>
        <taxon>Dioctophymatoidea</taxon>
        <taxon>Soboliphymatidae</taxon>
        <taxon>Soboliphyme</taxon>
    </lineage>
</organism>
<sequence>MATNVTVPRSLTGSGALVTPVTRNFSCDEADLNTPIASHFIESLNTEYMVFLCISSILTMAIVVNFLVQITYVVIYVSDYGKITKLAWMAGLYPQLILRYFSRTLFVFVDYVIDCFGGQEKMSILLKDNQVKLNTPPCCCCCNCLPTMIATRRSVRILAMLTYQNAIVRPLTFYINAVIMVDQLGQRNVVVSVTDSLLY</sequence>
<name>A0A183IGG1_9BILA</name>
<evidence type="ECO:0000313" key="6">
    <source>
        <dbReference type="EMBL" id="VDO98661.1"/>
    </source>
</evidence>
<dbReference type="EMBL" id="UZAM01007363">
    <property type="protein sequence ID" value="VDO98661.1"/>
    <property type="molecule type" value="Genomic_DNA"/>
</dbReference>
<evidence type="ECO:0000256" key="3">
    <source>
        <dbReference type="ARBA" id="ARBA00022989"/>
    </source>
</evidence>
<protein>
    <submittedName>
        <fullName evidence="8">Organic solute transporter alpha-like protein</fullName>
    </submittedName>
</protein>
<keyword evidence="3 5" id="KW-1133">Transmembrane helix</keyword>
<proteinExistence type="predicted"/>
<evidence type="ECO:0000256" key="1">
    <source>
        <dbReference type="ARBA" id="ARBA00004141"/>
    </source>
</evidence>
<evidence type="ECO:0000256" key="2">
    <source>
        <dbReference type="ARBA" id="ARBA00022692"/>
    </source>
</evidence>
<dbReference type="AlphaFoldDB" id="A0A183IGG1"/>